<dbReference type="GO" id="GO:0160149">
    <property type="term" value="F:tRNA pseudouridine(65) synthase activity"/>
    <property type="evidence" value="ECO:0007669"/>
    <property type="project" value="UniProtKB-EC"/>
</dbReference>
<evidence type="ECO:0000259" key="11">
    <source>
        <dbReference type="Pfam" id="PF00849"/>
    </source>
</evidence>
<evidence type="ECO:0000256" key="7">
    <source>
        <dbReference type="ARBA" id="ARBA00041803"/>
    </source>
</evidence>
<sequence>MRILHQDPYIVVIDKPGGMLVHRSFIDRHETRFVMQTLRDQLGQHVYPVHRLDKPTSGCLIFALDPSTASALSLLFQNGEIEKQYHAVVRGYVNSADMIDYPLKEKRDKHEDRRTSEDKPPQPAVTHYQPLEQLLLPIPVGNYPEARYSLLKLRPETGRRHQLRRHMAHISHPIVGDTTHGDGKHNKLFRQELGLKGLLLRATRISFVHPVNEQLVECEAGWDELWHGVIELPNWTVV</sequence>
<comment type="caution">
    <text evidence="12">The sequence shown here is derived from an EMBL/GenBank/DDBJ whole genome shotgun (WGS) entry which is preliminary data.</text>
</comment>
<evidence type="ECO:0000256" key="9">
    <source>
        <dbReference type="ARBA" id="ARBA00043049"/>
    </source>
</evidence>
<protein>
    <recommendedName>
        <fullName evidence="6">tRNA pseudouridine synthase C</fullName>
        <ecNumber evidence="5">5.4.99.26</ecNumber>
    </recommendedName>
    <alternativeName>
        <fullName evidence="8">tRNA pseudouridine(65) synthase</fullName>
    </alternativeName>
    <alternativeName>
        <fullName evidence="9">tRNA pseudouridylate synthase C</fullName>
    </alternativeName>
    <alternativeName>
        <fullName evidence="7">tRNA-uridine isomerase C</fullName>
    </alternativeName>
</protein>
<comment type="catalytic activity">
    <reaction evidence="3">
        <text>uridine(65) in tRNA = pseudouridine(65) in tRNA</text>
        <dbReference type="Rhea" id="RHEA:42536"/>
        <dbReference type="Rhea" id="RHEA-COMP:10103"/>
        <dbReference type="Rhea" id="RHEA-COMP:10104"/>
        <dbReference type="ChEBI" id="CHEBI:65314"/>
        <dbReference type="ChEBI" id="CHEBI:65315"/>
        <dbReference type="EC" id="5.4.99.26"/>
    </reaction>
</comment>
<evidence type="ECO:0000256" key="3">
    <source>
        <dbReference type="ARBA" id="ARBA00036607"/>
    </source>
</evidence>
<gene>
    <name evidence="12" type="ORF">DU002_13850</name>
</gene>
<accession>A0A368NEL6</accession>
<dbReference type="Proteomes" id="UP000252558">
    <property type="component" value="Unassembled WGS sequence"/>
</dbReference>
<keyword evidence="13" id="KW-1185">Reference proteome</keyword>
<dbReference type="NCBIfam" id="NF008321">
    <property type="entry name" value="PRK11112.1"/>
    <property type="match status" value="1"/>
</dbReference>
<evidence type="ECO:0000313" key="13">
    <source>
        <dbReference type="Proteomes" id="UP000252558"/>
    </source>
</evidence>
<reference evidence="12 13" key="1">
    <citation type="submission" date="2018-07" db="EMBL/GenBank/DDBJ databases">
        <title>Corallincola holothuriorum sp. nov., a new facultative anaerobe isolated from sea cucumber Apostichopus japonicus.</title>
        <authorList>
            <person name="Xia H."/>
        </authorList>
    </citation>
    <scope>NUCLEOTIDE SEQUENCE [LARGE SCALE GENOMIC DNA]</scope>
    <source>
        <strain evidence="12 13">C4</strain>
    </source>
</reference>
<organism evidence="12 13">
    <name type="scientific">Corallincola holothuriorum</name>
    <dbReference type="NCBI Taxonomy" id="2282215"/>
    <lineage>
        <taxon>Bacteria</taxon>
        <taxon>Pseudomonadati</taxon>
        <taxon>Pseudomonadota</taxon>
        <taxon>Gammaproteobacteria</taxon>
        <taxon>Alteromonadales</taxon>
        <taxon>Psychromonadaceae</taxon>
        <taxon>Corallincola</taxon>
    </lineage>
</organism>
<dbReference type="PANTHER" id="PTHR21600">
    <property type="entry name" value="MITOCHONDRIAL RNA PSEUDOURIDINE SYNTHASE"/>
    <property type="match status" value="1"/>
</dbReference>
<name>A0A368NEL6_9GAMM</name>
<dbReference type="InterPro" id="IPR006145">
    <property type="entry name" value="PsdUridine_synth_RsuA/RluA"/>
</dbReference>
<evidence type="ECO:0000256" key="8">
    <source>
        <dbReference type="ARBA" id="ARBA00041975"/>
    </source>
</evidence>
<evidence type="ECO:0000313" key="12">
    <source>
        <dbReference type="EMBL" id="RCU48928.1"/>
    </source>
</evidence>
<feature type="compositionally biased region" description="Basic and acidic residues" evidence="10">
    <location>
        <begin position="103"/>
        <end position="120"/>
    </location>
</feature>
<dbReference type="InterPro" id="IPR006224">
    <property type="entry name" value="PsdUridine_synth_RluA-like_CS"/>
</dbReference>
<dbReference type="InterPro" id="IPR020103">
    <property type="entry name" value="PsdUridine_synth_cat_dom_sf"/>
</dbReference>
<proteinExistence type="predicted"/>
<dbReference type="AlphaFoldDB" id="A0A368NEL6"/>
<dbReference type="PANTHER" id="PTHR21600:SF56">
    <property type="entry name" value="TRNA PSEUDOURIDINE SYNTHASE C"/>
    <property type="match status" value="1"/>
</dbReference>
<dbReference type="EC" id="5.4.99.26" evidence="5"/>
<feature type="region of interest" description="Disordered" evidence="10">
    <location>
        <begin position="103"/>
        <end position="125"/>
    </location>
</feature>
<comment type="function">
    <text evidence="4">Responsible for synthesis of pseudouridine from uracil-65 in transfer RNAs.</text>
</comment>
<dbReference type="InterPro" id="IPR050188">
    <property type="entry name" value="RluA_PseudoU_synthase"/>
</dbReference>
<dbReference type="Gene3D" id="3.30.2350.10">
    <property type="entry name" value="Pseudouridine synthase"/>
    <property type="match status" value="1"/>
</dbReference>
<feature type="domain" description="Pseudouridine synthase RsuA/RluA-like" evidence="11">
    <location>
        <begin position="10"/>
        <end position="169"/>
    </location>
</feature>
<dbReference type="SUPFAM" id="SSF55120">
    <property type="entry name" value="Pseudouridine synthase"/>
    <property type="match status" value="1"/>
</dbReference>
<dbReference type="PROSITE" id="PS01129">
    <property type="entry name" value="PSI_RLU"/>
    <property type="match status" value="1"/>
</dbReference>
<evidence type="ECO:0000256" key="5">
    <source>
        <dbReference type="ARBA" id="ARBA00038943"/>
    </source>
</evidence>
<evidence type="ECO:0000256" key="1">
    <source>
        <dbReference type="ARBA" id="ARBA00022694"/>
    </source>
</evidence>
<keyword evidence="1" id="KW-0819">tRNA processing</keyword>
<dbReference type="GO" id="GO:0003723">
    <property type="term" value="F:RNA binding"/>
    <property type="evidence" value="ECO:0007669"/>
    <property type="project" value="InterPro"/>
</dbReference>
<dbReference type="GO" id="GO:0008033">
    <property type="term" value="P:tRNA processing"/>
    <property type="evidence" value="ECO:0007669"/>
    <property type="project" value="UniProtKB-KW"/>
</dbReference>
<dbReference type="GO" id="GO:0000455">
    <property type="term" value="P:enzyme-directed rRNA pseudouridine synthesis"/>
    <property type="evidence" value="ECO:0007669"/>
    <property type="project" value="TreeGrafter"/>
</dbReference>
<dbReference type="OrthoDB" id="9785808at2"/>
<dbReference type="EMBL" id="QPID01000008">
    <property type="protein sequence ID" value="RCU48928.1"/>
    <property type="molecule type" value="Genomic_DNA"/>
</dbReference>
<dbReference type="Pfam" id="PF00849">
    <property type="entry name" value="PseudoU_synth_2"/>
    <property type="match status" value="1"/>
</dbReference>
<evidence type="ECO:0000256" key="2">
    <source>
        <dbReference type="ARBA" id="ARBA00023235"/>
    </source>
</evidence>
<keyword evidence="2" id="KW-0413">Isomerase</keyword>
<evidence type="ECO:0000256" key="6">
    <source>
        <dbReference type="ARBA" id="ARBA00040675"/>
    </source>
</evidence>
<evidence type="ECO:0000256" key="10">
    <source>
        <dbReference type="SAM" id="MobiDB-lite"/>
    </source>
</evidence>
<evidence type="ECO:0000256" key="4">
    <source>
        <dbReference type="ARBA" id="ARBA00037670"/>
    </source>
</evidence>